<dbReference type="InterPro" id="IPR016155">
    <property type="entry name" value="Mopterin_synth/thiamin_S_b"/>
</dbReference>
<dbReference type="SUPFAM" id="SSF54285">
    <property type="entry name" value="MoaD/ThiS"/>
    <property type="match status" value="1"/>
</dbReference>
<dbReference type="PANTHER" id="PTHR34472">
    <property type="entry name" value="SULFUR CARRIER PROTEIN THIS"/>
    <property type="match status" value="1"/>
</dbReference>
<gene>
    <name evidence="1" type="ORF">SAMN05661044_02998</name>
</gene>
<dbReference type="Gene3D" id="3.10.20.30">
    <property type="match status" value="1"/>
</dbReference>
<name>A0A1H7RYL0_OLID1</name>
<dbReference type="CDD" id="cd00565">
    <property type="entry name" value="Ubl_ThiS"/>
    <property type="match status" value="1"/>
</dbReference>
<dbReference type="InterPro" id="IPR010035">
    <property type="entry name" value="Thi_S"/>
</dbReference>
<dbReference type="InterPro" id="IPR012675">
    <property type="entry name" value="Beta-grasp_dom_sf"/>
</dbReference>
<proteinExistence type="predicted"/>
<dbReference type="OrthoDB" id="1525151at2"/>
<dbReference type="Pfam" id="PF02597">
    <property type="entry name" value="ThiS"/>
    <property type="match status" value="1"/>
</dbReference>
<evidence type="ECO:0000313" key="1">
    <source>
        <dbReference type="EMBL" id="SEL65305.1"/>
    </source>
</evidence>
<sequence length="66" mass="7171">MEVIINQKTFYVNSNSLTEALQLYGLSLKKGIAIAVNNRVVPKSSWNSYSLQPSDQITVITAAQGG</sequence>
<evidence type="ECO:0000313" key="2">
    <source>
        <dbReference type="Proteomes" id="UP000199421"/>
    </source>
</evidence>
<keyword evidence="2" id="KW-1185">Reference proteome</keyword>
<dbReference type="EMBL" id="FOAF01000003">
    <property type="protein sequence ID" value="SEL65305.1"/>
    <property type="molecule type" value="Genomic_DNA"/>
</dbReference>
<dbReference type="NCBIfam" id="TIGR01683">
    <property type="entry name" value="thiS"/>
    <property type="match status" value="1"/>
</dbReference>
<protein>
    <submittedName>
        <fullName evidence="1">Sulfur carrier protein</fullName>
    </submittedName>
</protein>
<dbReference type="RefSeq" id="WP_093326046.1">
    <property type="nucleotide sequence ID" value="NZ_FOAF01000003.1"/>
</dbReference>
<dbReference type="AlphaFoldDB" id="A0A1H7RYL0"/>
<dbReference type="PANTHER" id="PTHR34472:SF1">
    <property type="entry name" value="SULFUR CARRIER PROTEIN THIS"/>
    <property type="match status" value="1"/>
</dbReference>
<dbReference type="Proteomes" id="UP000199421">
    <property type="component" value="Unassembled WGS sequence"/>
</dbReference>
<reference evidence="2" key="1">
    <citation type="submission" date="2016-10" db="EMBL/GenBank/DDBJ databases">
        <authorList>
            <person name="Varghese N."/>
            <person name="Submissions S."/>
        </authorList>
    </citation>
    <scope>NUCLEOTIDE SEQUENCE [LARGE SCALE GENOMIC DNA]</scope>
    <source>
        <strain evidence="2">DSM 18733</strain>
    </source>
</reference>
<organism evidence="1 2">
    <name type="scientific">Olivibacter domesticus</name>
    <name type="common">Pseudosphingobacterium domesticum</name>
    <dbReference type="NCBI Taxonomy" id="407022"/>
    <lineage>
        <taxon>Bacteria</taxon>
        <taxon>Pseudomonadati</taxon>
        <taxon>Bacteroidota</taxon>
        <taxon>Sphingobacteriia</taxon>
        <taxon>Sphingobacteriales</taxon>
        <taxon>Sphingobacteriaceae</taxon>
        <taxon>Olivibacter</taxon>
    </lineage>
</organism>
<dbReference type="STRING" id="407022.SAMN05661044_02998"/>
<accession>A0A1H7RYL0</accession>
<dbReference type="InterPro" id="IPR003749">
    <property type="entry name" value="ThiS/MoaD-like"/>
</dbReference>